<sequence>ASSPENKFTKDDITLAGAGQGREQLSCCDPATCPGGPTTSYGSCGSTGPIASAGPTVPTITPLAGGSSSGTALSQTQQQSSTSQQQQQQQSAASCYPCHHHFHHHHHHHHCHQPVRADCHSRNGQIAKQGSLTIVRRTNSRKNTNIQQQLQYQEALDESEYQQQPPYGNDSYAEGSGGGRGGGGGGGGGGGEGGEGGGAGASSEAEYGQHHPPLSESELAFVNSQLSRELESMQPTSGTVSVVANRTESTTGDELDNVDLATDNLPAVDTPDACDKAAVRLRCLLRQLQRGEISAELLQKNLHYAARVLEAVFIDETNQDGGAGGGGGGSGGGGGANNTGGGSAGGTGCSGSAAAHGNASSKEPHRGATTSAPPTHGGPTGPPASKGVIQRRRLRAPVWARSIPFHRHKYHPIGYARGLSAPNASTKGYVEPLASPGGSGT</sequence>
<reference evidence="3" key="1">
    <citation type="submission" date="2014-01" db="EMBL/GenBank/DDBJ databases">
        <title>The Genome Sequence of Anopheles melas CM1001059_A (V2).</title>
        <authorList>
            <consortium name="The Broad Institute Genomics Platform"/>
            <person name="Neafsey D.E."/>
            <person name="Besansky N."/>
            <person name="Howell P."/>
            <person name="Walton C."/>
            <person name="Young S.K."/>
            <person name="Zeng Q."/>
            <person name="Gargeya S."/>
            <person name="Fitzgerald M."/>
            <person name="Haas B."/>
            <person name="Abouelleil A."/>
            <person name="Allen A.W."/>
            <person name="Alvarado L."/>
            <person name="Arachchi H.M."/>
            <person name="Berlin A.M."/>
            <person name="Chapman S.B."/>
            <person name="Gainer-Dewar J."/>
            <person name="Goldberg J."/>
            <person name="Griggs A."/>
            <person name="Gujja S."/>
            <person name="Hansen M."/>
            <person name="Howarth C."/>
            <person name="Imamovic A."/>
            <person name="Ireland A."/>
            <person name="Larimer J."/>
            <person name="McCowan C."/>
            <person name="Murphy C."/>
            <person name="Pearson M."/>
            <person name="Poon T.W."/>
            <person name="Priest M."/>
            <person name="Roberts A."/>
            <person name="Saif S."/>
            <person name="Shea T."/>
            <person name="Sisk P."/>
            <person name="Sykes S."/>
            <person name="Wortman J."/>
            <person name="Nusbaum C."/>
            <person name="Birren B."/>
        </authorList>
    </citation>
    <scope>NUCLEOTIDE SEQUENCE [LARGE SCALE GENOMIC DNA]</scope>
    <source>
        <strain evidence="3">CM1001059</strain>
    </source>
</reference>
<proteinExistence type="predicted"/>
<feature type="compositionally biased region" description="Gly residues" evidence="1">
    <location>
        <begin position="175"/>
        <end position="200"/>
    </location>
</feature>
<feature type="region of interest" description="Disordered" evidence="1">
    <location>
        <begin position="416"/>
        <end position="441"/>
    </location>
</feature>
<feature type="region of interest" description="Disordered" evidence="1">
    <location>
        <begin position="152"/>
        <end position="211"/>
    </location>
</feature>
<dbReference type="Proteomes" id="UP000075902">
    <property type="component" value="Unassembled WGS sequence"/>
</dbReference>
<accession>A0A182UIM9</accession>
<dbReference type="VEuPathDB" id="VectorBase:AMEC021091"/>
<dbReference type="STRING" id="34690.A0A182UIM9"/>
<protein>
    <submittedName>
        <fullName evidence="2">Uncharacterized protein</fullName>
    </submittedName>
</protein>
<dbReference type="EnsemblMetazoa" id="AMEC021091-RA">
    <property type="protein sequence ID" value="AMEC021091-PA"/>
    <property type="gene ID" value="AMEC021091"/>
</dbReference>
<dbReference type="AlphaFoldDB" id="A0A182UIM9"/>
<feature type="region of interest" description="Disordered" evidence="1">
    <location>
        <begin position="349"/>
        <end position="391"/>
    </location>
</feature>
<organism evidence="2 3">
    <name type="scientific">Anopheles melas</name>
    <dbReference type="NCBI Taxonomy" id="34690"/>
    <lineage>
        <taxon>Eukaryota</taxon>
        <taxon>Metazoa</taxon>
        <taxon>Ecdysozoa</taxon>
        <taxon>Arthropoda</taxon>
        <taxon>Hexapoda</taxon>
        <taxon>Insecta</taxon>
        <taxon>Pterygota</taxon>
        <taxon>Neoptera</taxon>
        <taxon>Endopterygota</taxon>
        <taxon>Diptera</taxon>
        <taxon>Nematocera</taxon>
        <taxon>Culicoidea</taxon>
        <taxon>Culicidae</taxon>
        <taxon>Anophelinae</taxon>
        <taxon>Anopheles</taxon>
    </lineage>
</organism>
<keyword evidence="3" id="KW-1185">Reference proteome</keyword>
<evidence type="ECO:0000256" key="1">
    <source>
        <dbReference type="SAM" id="MobiDB-lite"/>
    </source>
</evidence>
<feature type="region of interest" description="Disordered" evidence="1">
    <location>
        <begin position="55"/>
        <end position="88"/>
    </location>
</feature>
<reference evidence="2" key="2">
    <citation type="submission" date="2020-05" db="UniProtKB">
        <authorList>
            <consortium name="EnsemblMetazoa"/>
        </authorList>
    </citation>
    <scope>IDENTIFICATION</scope>
    <source>
        <strain evidence="2">CM1001059</strain>
    </source>
</reference>
<feature type="compositionally biased region" description="Low complexity" evidence="1">
    <location>
        <begin position="350"/>
        <end position="377"/>
    </location>
</feature>
<evidence type="ECO:0000313" key="3">
    <source>
        <dbReference type="Proteomes" id="UP000075902"/>
    </source>
</evidence>
<evidence type="ECO:0000313" key="2">
    <source>
        <dbReference type="EnsemblMetazoa" id="AMEC021091-PA"/>
    </source>
</evidence>
<feature type="compositionally biased region" description="Low complexity" evidence="1">
    <location>
        <begin position="63"/>
        <end position="88"/>
    </location>
</feature>
<name>A0A182UIM9_9DIPT</name>